<evidence type="ECO:0000256" key="4">
    <source>
        <dbReference type="ARBA" id="ARBA00023054"/>
    </source>
</evidence>
<feature type="compositionally biased region" description="Basic and acidic residues" evidence="6">
    <location>
        <begin position="60"/>
        <end position="91"/>
    </location>
</feature>
<dbReference type="GO" id="GO:0015630">
    <property type="term" value="C:microtubule cytoskeleton"/>
    <property type="evidence" value="ECO:0007669"/>
    <property type="project" value="InterPro"/>
</dbReference>
<feature type="compositionally biased region" description="Polar residues" evidence="6">
    <location>
        <begin position="643"/>
        <end position="662"/>
    </location>
</feature>
<evidence type="ECO:0000256" key="3">
    <source>
        <dbReference type="ARBA" id="ARBA00022490"/>
    </source>
</evidence>
<evidence type="ECO:0000313" key="7">
    <source>
        <dbReference type="EMBL" id="KAG7323362.1"/>
    </source>
</evidence>
<dbReference type="InterPro" id="IPR008604">
    <property type="entry name" value="MAP7_fam"/>
</dbReference>
<keyword evidence="4" id="KW-0175">Coiled coil</keyword>
<feature type="compositionally biased region" description="Basic and acidic residues" evidence="6">
    <location>
        <begin position="460"/>
        <end position="482"/>
    </location>
</feature>
<feature type="compositionally biased region" description="Basic and acidic residues" evidence="6">
    <location>
        <begin position="506"/>
        <end position="642"/>
    </location>
</feature>
<name>A0A9D3SGG5_9TELE</name>
<evidence type="ECO:0000256" key="5">
    <source>
        <dbReference type="ARBA" id="ARBA00023212"/>
    </source>
</evidence>
<feature type="compositionally biased region" description="Basic and acidic residues" evidence="6">
    <location>
        <begin position="436"/>
        <end position="452"/>
    </location>
</feature>
<dbReference type="Proteomes" id="UP000824219">
    <property type="component" value="Linkage Group LG15"/>
</dbReference>
<dbReference type="Pfam" id="PF05672">
    <property type="entry name" value="MAP7"/>
    <property type="match status" value="1"/>
</dbReference>
<dbReference type="EMBL" id="JAHKSW010000015">
    <property type="protein sequence ID" value="KAG7323362.1"/>
    <property type="molecule type" value="Genomic_DNA"/>
</dbReference>
<gene>
    <name evidence="7" type="ORF">KOW79_013064</name>
</gene>
<proteinExistence type="inferred from homology"/>
<feature type="compositionally biased region" description="Polar residues" evidence="6">
    <location>
        <begin position="156"/>
        <end position="171"/>
    </location>
</feature>
<feature type="compositionally biased region" description="Polar residues" evidence="6">
    <location>
        <begin position="672"/>
        <end position="708"/>
    </location>
</feature>
<feature type="region of interest" description="Disordered" evidence="6">
    <location>
        <begin position="731"/>
        <end position="780"/>
    </location>
</feature>
<feature type="region of interest" description="Disordered" evidence="6">
    <location>
        <begin position="1"/>
        <end position="91"/>
    </location>
</feature>
<feature type="compositionally biased region" description="Low complexity" evidence="6">
    <location>
        <begin position="404"/>
        <end position="420"/>
    </location>
</feature>
<keyword evidence="5" id="KW-0206">Cytoskeleton</keyword>
<feature type="compositionally biased region" description="Polar residues" evidence="6">
    <location>
        <begin position="366"/>
        <end position="383"/>
    </location>
</feature>
<feature type="compositionally biased region" description="Polar residues" evidence="6">
    <location>
        <begin position="343"/>
        <end position="359"/>
    </location>
</feature>
<dbReference type="PANTHER" id="PTHR15073">
    <property type="entry name" value="MICROTUBULE-ASSOCIATED PROTEIN"/>
    <property type="match status" value="1"/>
</dbReference>
<protein>
    <recommendedName>
        <fullName evidence="9">Ensconsin-like</fullName>
    </recommendedName>
</protein>
<accession>A0A9D3SGG5</accession>
<comment type="subcellular location">
    <subcellularLocation>
        <location evidence="1">Cytoplasm</location>
        <location evidence="1">Cytoskeleton</location>
    </subcellularLocation>
</comment>
<keyword evidence="3" id="KW-0963">Cytoplasm</keyword>
<reference evidence="7 8" key="1">
    <citation type="submission" date="2021-06" db="EMBL/GenBank/DDBJ databases">
        <title>Chromosome-level genome assembly of the red-tail catfish (Hemibagrus wyckioides).</title>
        <authorList>
            <person name="Shao F."/>
        </authorList>
    </citation>
    <scope>NUCLEOTIDE SEQUENCE [LARGE SCALE GENOMIC DNA]</scope>
    <source>
        <strain evidence="7">EC202008001</strain>
        <tissue evidence="7">Blood</tissue>
    </source>
</reference>
<evidence type="ECO:0000256" key="6">
    <source>
        <dbReference type="SAM" id="MobiDB-lite"/>
    </source>
</evidence>
<evidence type="ECO:0008006" key="9">
    <source>
        <dbReference type="Google" id="ProtNLM"/>
    </source>
</evidence>
<feature type="compositionally biased region" description="Polar residues" evidence="6">
    <location>
        <begin position="32"/>
        <end position="54"/>
    </location>
</feature>
<dbReference type="AlphaFoldDB" id="A0A9D3SGG5"/>
<dbReference type="GO" id="GO:0000226">
    <property type="term" value="P:microtubule cytoskeleton organization"/>
    <property type="evidence" value="ECO:0007669"/>
    <property type="project" value="InterPro"/>
</dbReference>
<feature type="region of interest" description="Disordered" evidence="6">
    <location>
        <begin position="147"/>
        <end position="176"/>
    </location>
</feature>
<feature type="region of interest" description="Disordered" evidence="6">
    <location>
        <begin position="313"/>
        <end position="708"/>
    </location>
</feature>
<comment type="caution">
    <text evidence="7">The sequence shown here is derived from an EMBL/GenBank/DDBJ whole genome shotgun (WGS) entry which is preliminary data.</text>
</comment>
<dbReference type="InterPro" id="IPR051483">
    <property type="entry name" value="MAP7_domain-containing"/>
</dbReference>
<evidence type="ECO:0000256" key="2">
    <source>
        <dbReference type="ARBA" id="ARBA00007525"/>
    </source>
</evidence>
<sequence>MAEREESDVCRSSSQESDSHLQGYEKKPLSRPDSTTSGHNTYGISSSADVQNRPETLVLKPDDRQRLARERREEKEKQNAVREAQLLEREERARQYYEKQLEDRRRHLEEQRFKEERRRAAVEEKRRQKLEEEKARYEAVVRRTLEKSQRVRPKQNRWSWGGTLNSSTSHNSDADRRSISTMNLSKHIDPVINKRLSSSSATLLNSPDRGLQKQTSLSSSCLVTKVPSKARVSREKIHQDRPAGIRRLPLTPWENNVVTRLQTPTHSYLARSRSAVCLSGEAASCHQTSSLSFKAMQSRSAERPIRAGLSLERAIRAGPEGTPCRKATQNMPTDRKDKDNVRKSWSNLSCPTPTLNLATTKRAPSPGSQRTKLNQPSSARSSTKPPLKSPMSRRSRSPPPPSSMPLSPSNPSLLPGNLRPSRGKPESPRASPEVVKNLKEEEKAKREETEGSKEEDEEVDKEKREQSEKKAAAAEISTRKSESNGIERVTSPPAVRVSAGTTDPEEASRLLAEKRRQAREQREKEEEEKRQQEEAERRHREEMARKIAEERAKREEEAQRLAEEKKHKEEEERRLEEERLQREKEEAEQLQRQKEEEEARQREEAERLRHEREKHFQKEEAERLERKKRLEEIMKRTRRSDQKSPGQSQRNGDLSQQNSQDAVNVMPGIPSITVSAPQIPHATQHSDSNGHTNPDLSLHTLPSSGHDMSTEALQENGVVMETFEEVIEVPMVTKLSRQEGDGEEEDERRKTPLLAFRENGSTHDLSTWDQSQVQHHAGDA</sequence>
<feature type="compositionally biased region" description="Polar residues" evidence="6">
    <location>
        <begin position="762"/>
        <end position="774"/>
    </location>
</feature>
<comment type="similarity">
    <text evidence="2">Belongs to the MAP7 family.</text>
</comment>
<feature type="compositionally biased region" description="Basic and acidic residues" evidence="6">
    <location>
        <begin position="17"/>
        <end position="30"/>
    </location>
</feature>
<dbReference type="PANTHER" id="PTHR15073:SF4">
    <property type="entry name" value="ENSCONSIN"/>
    <property type="match status" value="1"/>
</dbReference>
<organism evidence="7 8">
    <name type="scientific">Hemibagrus wyckioides</name>
    <dbReference type="NCBI Taxonomy" id="337641"/>
    <lineage>
        <taxon>Eukaryota</taxon>
        <taxon>Metazoa</taxon>
        <taxon>Chordata</taxon>
        <taxon>Craniata</taxon>
        <taxon>Vertebrata</taxon>
        <taxon>Euteleostomi</taxon>
        <taxon>Actinopterygii</taxon>
        <taxon>Neopterygii</taxon>
        <taxon>Teleostei</taxon>
        <taxon>Ostariophysi</taxon>
        <taxon>Siluriformes</taxon>
        <taxon>Bagridae</taxon>
        <taxon>Hemibagrus</taxon>
    </lineage>
</organism>
<feature type="compositionally biased region" description="Basic and acidic residues" evidence="6">
    <location>
        <begin position="333"/>
        <end position="342"/>
    </location>
</feature>
<dbReference type="OrthoDB" id="8948920at2759"/>
<evidence type="ECO:0000313" key="8">
    <source>
        <dbReference type="Proteomes" id="UP000824219"/>
    </source>
</evidence>
<evidence type="ECO:0000256" key="1">
    <source>
        <dbReference type="ARBA" id="ARBA00004245"/>
    </source>
</evidence>
<keyword evidence="8" id="KW-1185">Reference proteome</keyword>